<dbReference type="AlphaFoldDB" id="A0AAV6VD94"/>
<comment type="caution">
    <text evidence="1">The sequence shown here is derived from an EMBL/GenBank/DDBJ whole genome shotgun (WGS) entry which is preliminary data.</text>
</comment>
<evidence type="ECO:0000313" key="1">
    <source>
        <dbReference type="EMBL" id="KAG8194667.1"/>
    </source>
</evidence>
<name>A0AAV6VD94_9ARAC</name>
<evidence type="ECO:0000313" key="2">
    <source>
        <dbReference type="Proteomes" id="UP000827092"/>
    </source>
</evidence>
<accession>A0AAV6VD94</accession>
<sequence>MLQVSLLPVQYLRKGQYLRQPCSTHPYWQRSLTEERACDEPIPLTFLVFLPPCFQHEVRSTLSEDLPGVRMIKQTYAEETIQEIRPYVEKVA</sequence>
<dbReference type="EMBL" id="JAFNEN010000101">
    <property type="protein sequence ID" value="KAG8194667.1"/>
    <property type="molecule type" value="Genomic_DNA"/>
</dbReference>
<keyword evidence="2" id="KW-1185">Reference proteome</keyword>
<reference evidence="1 2" key="1">
    <citation type="journal article" date="2022" name="Nat. Ecol. Evol.">
        <title>A masculinizing supergene underlies an exaggerated male reproductive morph in a spider.</title>
        <authorList>
            <person name="Hendrickx F."/>
            <person name="De Corte Z."/>
            <person name="Sonet G."/>
            <person name="Van Belleghem S.M."/>
            <person name="Kostlbacher S."/>
            <person name="Vangestel C."/>
        </authorList>
    </citation>
    <scope>NUCLEOTIDE SEQUENCE [LARGE SCALE GENOMIC DNA]</scope>
    <source>
        <strain evidence="1">W744_W776</strain>
    </source>
</reference>
<protein>
    <submittedName>
        <fullName evidence="1">Uncharacterized protein</fullName>
    </submittedName>
</protein>
<gene>
    <name evidence="1" type="ORF">JTE90_003137</name>
</gene>
<dbReference type="Proteomes" id="UP000827092">
    <property type="component" value="Unassembled WGS sequence"/>
</dbReference>
<organism evidence="1 2">
    <name type="scientific">Oedothorax gibbosus</name>
    <dbReference type="NCBI Taxonomy" id="931172"/>
    <lineage>
        <taxon>Eukaryota</taxon>
        <taxon>Metazoa</taxon>
        <taxon>Ecdysozoa</taxon>
        <taxon>Arthropoda</taxon>
        <taxon>Chelicerata</taxon>
        <taxon>Arachnida</taxon>
        <taxon>Araneae</taxon>
        <taxon>Araneomorphae</taxon>
        <taxon>Entelegynae</taxon>
        <taxon>Araneoidea</taxon>
        <taxon>Linyphiidae</taxon>
        <taxon>Erigoninae</taxon>
        <taxon>Oedothorax</taxon>
    </lineage>
</organism>
<proteinExistence type="predicted"/>